<dbReference type="InterPro" id="IPR023393">
    <property type="entry name" value="START-like_dom_sf"/>
</dbReference>
<dbReference type="EMBL" id="VZUS01000001">
    <property type="protein sequence ID" value="KAB1186714.1"/>
    <property type="molecule type" value="Genomic_DNA"/>
</dbReference>
<dbReference type="PANTHER" id="PTHR39332">
    <property type="entry name" value="BLL4707 PROTEIN"/>
    <property type="match status" value="1"/>
</dbReference>
<accession>A0A643JUG7</accession>
<gene>
    <name evidence="1" type="ORF">Hfx1149_01200</name>
</gene>
<dbReference type="SUPFAM" id="SSF55961">
    <property type="entry name" value="Bet v1-like"/>
    <property type="match status" value="1"/>
</dbReference>
<dbReference type="Gene3D" id="3.30.530.20">
    <property type="match status" value="1"/>
</dbReference>
<dbReference type="PANTHER" id="PTHR39332:SF7">
    <property type="entry name" value="SRPBCC FAMILY PROTEIN"/>
    <property type="match status" value="1"/>
</dbReference>
<dbReference type="RefSeq" id="WP_151134662.1">
    <property type="nucleotide sequence ID" value="NZ_VZUS01000001.1"/>
</dbReference>
<dbReference type="CDD" id="cd07821">
    <property type="entry name" value="PYR_PYL_RCAR_like"/>
    <property type="match status" value="1"/>
</dbReference>
<sequence>MHTVTQRRTIDAPLDDVWAVLDDFGGVANYNPSIERSFITNDVETGEGATRQCDFYGGASIQERITSYEPGVGYDVDFVDVGSFPMKEMRASIRVYEVDAETTDVEMVSRFVPKYGPLGWVMAKLMAESRMERTLAGVLEGLEDHVRTGKPVGQDGVLLDAVAPTSS</sequence>
<organism evidence="1">
    <name type="scientific">Haloferax sp. CBA1149</name>
    <dbReference type="NCBI Taxonomy" id="2650753"/>
    <lineage>
        <taxon>Archaea</taxon>
        <taxon>Methanobacteriati</taxon>
        <taxon>Methanobacteriota</taxon>
        <taxon>Stenosarchaea group</taxon>
        <taxon>Halobacteria</taxon>
        <taxon>Halobacteriales</taxon>
        <taxon>Haloferacaceae</taxon>
        <taxon>Haloferax</taxon>
    </lineage>
</organism>
<name>A0A643JUG7_9EURY</name>
<proteinExistence type="predicted"/>
<reference evidence="1" key="1">
    <citation type="submission" date="2019-09" db="EMBL/GenBank/DDBJ databases">
        <title>Genomic analysis of Haloferax sp. CBA1149.</title>
        <authorList>
            <person name="Roh S.W."/>
        </authorList>
    </citation>
    <scope>NUCLEOTIDE SEQUENCE</scope>
    <source>
        <strain evidence="1">CBA1149</strain>
    </source>
</reference>
<dbReference type="InterPro" id="IPR019587">
    <property type="entry name" value="Polyketide_cyclase/dehydratase"/>
</dbReference>
<dbReference type="AlphaFoldDB" id="A0A643JUG7"/>
<comment type="caution">
    <text evidence="1">The sequence shown here is derived from an EMBL/GenBank/DDBJ whole genome shotgun (WGS) entry which is preliminary data.</text>
</comment>
<evidence type="ECO:0000313" key="1">
    <source>
        <dbReference type="EMBL" id="KAB1186714.1"/>
    </source>
</evidence>
<dbReference type="Pfam" id="PF10604">
    <property type="entry name" value="Polyketide_cyc2"/>
    <property type="match status" value="1"/>
</dbReference>
<protein>
    <submittedName>
        <fullName evidence="1">SRPBCC family protein</fullName>
    </submittedName>
</protein>